<sequence>MRSKIACLVAVGVVCIFGEHALAEACRAQNILKACLNMQNLQFKKCEYDDWECKCHSQKKVLTCYDNCPDSENRTLQEMQVQIYCAAVNGKEYNRELIDRMTRPAKIVADEDQQAPTHAPVNNAGSQKPAAPAPPPPQPQTHTPASKGLNDEPLIKEKRHGNNYSLVDSNAAAARTSYFLNGLGGQSIMSNSISFAVLILVATF</sequence>
<proteinExistence type="predicted"/>
<evidence type="ECO:0000256" key="2">
    <source>
        <dbReference type="SAM" id="SignalP"/>
    </source>
</evidence>
<evidence type="ECO:0008006" key="5">
    <source>
        <dbReference type="Google" id="ProtNLM"/>
    </source>
</evidence>
<protein>
    <recommendedName>
        <fullName evidence="5">Extracellular membrane protein CFEM domain-containing protein</fullName>
    </recommendedName>
</protein>
<comment type="caution">
    <text evidence="3">The sequence shown here is derived from an EMBL/GenBank/DDBJ whole genome shotgun (WGS) entry which is preliminary data.</text>
</comment>
<dbReference type="EMBL" id="JANBQD010000123">
    <property type="protein sequence ID" value="KAJ1987570.1"/>
    <property type="molecule type" value="Genomic_DNA"/>
</dbReference>
<keyword evidence="2" id="KW-0732">Signal</keyword>
<evidence type="ECO:0000313" key="3">
    <source>
        <dbReference type="EMBL" id="KAJ1987570.1"/>
    </source>
</evidence>
<feature type="chain" id="PRO_5046457853" description="Extracellular membrane protein CFEM domain-containing protein" evidence="2">
    <location>
        <begin position="24"/>
        <end position="204"/>
    </location>
</feature>
<evidence type="ECO:0000313" key="4">
    <source>
        <dbReference type="Proteomes" id="UP001151295"/>
    </source>
</evidence>
<feature type="region of interest" description="Disordered" evidence="1">
    <location>
        <begin position="111"/>
        <end position="150"/>
    </location>
</feature>
<keyword evidence="4" id="KW-1185">Reference proteome</keyword>
<evidence type="ECO:0000256" key="1">
    <source>
        <dbReference type="SAM" id="MobiDB-lite"/>
    </source>
</evidence>
<name>A0ABQ8PGN2_9FUNG</name>
<accession>A0ABQ8PGN2</accession>
<dbReference type="Proteomes" id="UP001151295">
    <property type="component" value="Unassembled WGS sequence"/>
</dbReference>
<organism evidence="3 4">
    <name type="scientific">Coemansia umbellata</name>
    <dbReference type="NCBI Taxonomy" id="1424467"/>
    <lineage>
        <taxon>Eukaryota</taxon>
        <taxon>Fungi</taxon>
        <taxon>Fungi incertae sedis</taxon>
        <taxon>Zoopagomycota</taxon>
        <taxon>Kickxellomycotina</taxon>
        <taxon>Kickxellomycetes</taxon>
        <taxon>Kickxellales</taxon>
        <taxon>Kickxellaceae</taxon>
        <taxon>Coemansia</taxon>
    </lineage>
</organism>
<reference evidence="3" key="1">
    <citation type="submission" date="2022-07" db="EMBL/GenBank/DDBJ databases">
        <title>Phylogenomic reconstructions and comparative analyses of Kickxellomycotina fungi.</title>
        <authorList>
            <person name="Reynolds N.K."/>
            <person name="Stajich J.E."/>
            <person name="Barry K."/>
            <person name="Grigoriev I.V."/>
            <person name="Crous P."/>
            <person name="Smith M.E."/>
        </authorList>
    </citation>
    <scope>NUCLEOTIDE SEQUENCE</scope>
    <source>
        <strain evidence="3">BCRC 34882</strain>
    </source>
</reference>
<gene>
    <name evidence="3" type="ORF">EDC05_005760</name>
</gene>
<feature type="signal peptide" evidence="2">
    <location>
        <begin position="1"/>
        <end position="23"/>
    </location>
</feature>